<protein>
    <submittedName>
        <fullName evidence="1">Uncharacterized protein</fullName>
    </submittedName>
</protein>
<name>A0A5N6P5A7_9ASTR</name>
<dbReference type="AlphaFoldDB" id="A0A5N6P5A7"/>
<dbReference type="EMBL" id="SZYD01000006">
    <property type="protein sequence ID" value="KAD5960779.1"/>
    <property type="molecule type" value="Genomic_DNA"/>
</dbReference>
<dbReference type="Proteomes" id="UP000326396">
    <property type="component" value="Linkage Group LG14"/>
</dbReference>
<keyword evidence="2" id="KW-1185">Reference proteome</keyword>
<organism evidence="1 2">
    <name type="scientific">Mikania micrantha</name>
    <name type="common">bitter vine</name>
    <dbReference type="NCBI Taxonomy" id="192012"/>
    <lineage>
        <taxon>Eukaryota</taxon>
        <taxon>Viridiplantae</taxon>
        <taxon>Streptophyta</taxon>
        <taxon>Embryophyta</taxon>
        <taxon>Tracheophyta</taxon>
        <taxon>Spermatophyta</taxon>
        <taxon>Magnoliopsida</taxon>
        <taxon>eudicotyledons</taxon>
        <taxon>Gunneridae</taxon>
        <taxon>Pentapetalae</taxon>
        <taxon>asterids</taxon>
        <taxon>campanulids</taxon>
        <taxon>Asterales</taxon>
        <taxon>Asteraceae</taxon>
        <taxon>Asteroideae</taxon>
        <taxon>Heliantheae alliance</taxon>
        <taxon>Eupatorieae</taxon>
        <taxon>Mikania</taxon>
    </lineage>
</organism>
<dbReference type="OrthoDB" id="46304at2759"/>
<sequence>MVFLSWARPSLKEQKDCINKSGTFNYDGKYRGATTKPLSILKEDEDLSRDGFVINHSKIMVGSGSDAYEKGKTALKTWKLFMLMKLNAIQRMLRLLVLVEALSEDTYWFVLPLVC</sequence>
<dbReference type="PANTHER" id="PTHR34202:SF1">
    <property type="entry name" value="UPF0548 PROTEIN"/>
    <property type="match status" value="1"/>
</dbReference>
<evidence type="ECO:0000313" key="1">
    <source>
        <dbReference type="EMBL" id="KAD5960779.1"/>
    </source>
</evidence>
<proteinExistence type="predicted"/>
<dbReference type="PANTHER" id="PTHR34202">
    <property type="entry name" value="UPF0548 PROTEIN"/>
    <property type="match status" value="1"/>
</dbReference>
<gene>
    <name evidence="1" type="ORF">E3N88_12251</name>
</gene>
<reference evidence="1 2" key="1">
    <citation type="submission" date="2019-05" db="EMBL/GenBank/DDBJ databases">
        <title>Mikania micrantha, genome provides insights into the molecular mechanism of rapid growth.</title>
        <authorList>
            <person name="Liu B."/>
        </authorList>
    </citation>
    <scope>NUCLEOTIDE SEQUENCE [LARGE SCALE GENOMIC DNA]</scope>
    <source>
        <strain evidence="1">NLD-2019</strain>
        <tissue evidence="1">Leaf</tissue>
    </source>
</reference>
<evidence type="ECO:0000313" key="2">
    <source>
        <dbReference type="Proteomes" id="UP000326396"/>
    </source>
</evidence>
<accession>A0A5N6P5A7</accession>
<comment type="caution">
    <text evidence="1">The sequence shown here is derived from an EMBL/GenBank/DDBJ whole genome shotgun (WGS) entry which is preliminary data.</text>
</comment>